<sequence length="198" mass="20672">MMGEQNKALAAGVALLERSIEYAVGSLRIVTPDALCRDTPCSGWSLQRLLDHLGDALASLNEAAASRTVELCPASAAPRPAVANPALSVRDEATTVLGSWTALLADEPVAIGGWHVSSPVVAAVGAIEVAVHGWDVARSCGEHRPVPPVLAEELLDLAQVFVTPADRPGRFAARVGVPRTAPAQDHLLAFLGRDPNGR</sequence>
<accession>A0A4R5FW89</accession>
<evidence type="ECO:0000313" key="3">
    <source>
        <dbReference type="Proteomes" id="UP000295136"/>
    </source>
</evidence>
<dbReference type="Gene3D" id="1.20.120.450">
    <property type="entry name" value="dinb family like domain"/>
    <property type="match status" value="1"/>
</dbReference>
<dbReference type="NCBIfam" id="TIGR03083">
    <property type="entry name" value="maleylpyruvate isomerase family mycothiol-dependent enzyme"/>
    <property type="match status" value="1"/>
</dbReference>
<proteinExistence type="predicted"/>
<reference evidence="2 3" key="1">
    <citation type="submission" date="2019-03" db="EMBL/GenBank/DDBJ databases">
        <title>Draft genome sequences of novel Actinobacteria.</title>
        <authorList>
            <person name="Sahin N."/>
            <person name="Ay H."/>
            <person name="Saygin H."/>
        </authorList>
    </citation>
    <scope>NUCLEOTIDE SEQUENCE [LARGE SCALE GENOMIC DNA]</scope>
    <source>
        <strain evidence="2 3">6K102</strain>
    </source>
</reference>
<dbReference type="SUPFAM" id="SSF109854">
    <property type="entry name" value="DinB/YfiT-like putative metalloenzymes"/>
    <property type="match status" value="1"/>
</dbReference>
<dbReference type="InterPro" id="IPR017520">
    <property type="entry name" value="CHP03086"/>
</dbReference>
<dbReference type="InterPro" id="IPR024344">
    <property type="entry name" value="MDMPI_metal-binding"/>
</dbReference>
<protein>
    <submittedName>
        <fullName evidence="2">TIGR03086 family protein</fullName>
    </submittedName>
</protein>
<dbReference type="InterPro" id="IPR017517">
    <property type="entry name" value="Maleyloyr_isom"/>
</dbReference>
<dbReference type="RefSeq" id="WP_132628721.1">
    <property type="nucleotide sequence ID" value="NZ_SMLD01000010.1"/>
</dbReference>
<name>A0A4R5FW89_9ACTN</name>
<keyword evidence="3" id="KW-1185">Reference proteome</keyword>
<dbReference type="Pfam" id="PF11716">
    <property type="entry name" value="MDMPI_N"/>
    <property type="match status" value="1"/>
</dbReference>
<organism evidence="2 3">
    <name type="scientific">Nonomuraea mesophila</name>
    <dbReference type="NCBI Taxonomy" id="2530382"/>
    <lineage>
        <taxon>Bacteria</taxon>
        <taxon>Bacillati</taxon>
        <taxon>Actinomycetota</taxon>
        <taxon>Actinomycetes</taxon>
        <taxon>Streptosporangiales</taxon>
        <taxon>Streptosporangiaceae</taxon>
        <taxon>Nonomuraea</taxon>
    </lineage>
</organism>
<feature type="domain" description="Mycothiol-dependent maleylpyruvate isomerase metal-binding" evidence="1">
    <location>
        <begin position="27"/>
        <end position="137"/>
    </location>
</feature>
<dbReference type="NCBIfam" id="TIGR03086">
    <property type="entry name" value="TIGR03086 family metal-binding protein"/>
    <property type="match status" value="1"/>
</dbReference>
<dbReference type="InterPro" id="IPR034660">
    <property type="entry name" value="DinB/YfiT-like"/>
</dbReference>
<gene>
    <name evidence="2" type="ORF">E1295_06345</name>
</gene>
<dbReference type="AlphaFoldDB" id="A0A4R5FW89"/>
<dbReference type="Proteomes" id="UP000295136">
    <property type="component" value="Unassembled WGS sequence"/>
</dbReference>
<evidence type="ECO:0000313" key="2">
    <source>
        <dbReference type="EMBL" id="TDE58216.1"/>
    </source>
</evidence>
<dbReference type="EMBL" id="SMLD01000010">
    <property type="protein sequence ID" value="TDE58216.1"/>
    <property type="molecule type" value="Genomic_DNA"/>
</dbReference>
<dbReference type="GO" id="GO:0046872">
    <property type="term" value="F:metal ion binding"/>
    <property type="evidence" value="ECO:0007669"/>
    <property type="project" value="InterPro"/>
</dbReference>
<evidence type="ECO:0000259" key="1">
    <source>
        <dbReference type="Pfam" id="PF11716"/>
    </source>
</evidence>
<comment type="caution">
    <text evidence="2">The sequence shown here is derived from an EMBL/GenBank/DDBJ whole genome shotgun (WGS) entry which is preliminary data.</text>
</comment>